<dbReference type="Pfam" id="PF03931">
    <property type="entry name" value="Skp1_POZ"/>
    <property type="match status" value="1"/>
</dbReference>
<dbReference type="PIRSF" id="PIRSF028729">
    <property type="entry name" value="E3_ubiquit_lig_SCF_Skp"/>
    <property type="match status" value="1"/>
</dbReference>
<evidence type="ECO:0000256" key="2">
    <source>
        <dbReference type="ARBA" id="ARBA00022786"/>
    </source>
</evidence>
<evidence type="ECO:0000259" key="4">
    <source>
        <dbReference type="Pfam" id="PF01466"/>
    </source>
</evidence>
<sequence length="169" mass="19031">MPLVRLESSDGVVFDTDADTAKCSGTIKNMLEDCGLEHEEDHDHPLIPVPHVNSTILKMILTWAKYHMNDVPPAKDADKKDGKMEEYPICEWDADFFSTVDHGTLFELIIAANYLDIRGLMNSACQTVANMIKGHTPEQIRLIFNIPREPTEKDLYENHSVGSSDSEEN</sequence>
<dbReference type="Pfam" id="PF01466">
    <property type="entry name" value="Skp1"/>
    <property type="match status" value="1"/>
</dbReference>
<evidence type="ECO:0000256" key="3">
    <source>
        <dbReference type="PIRNR" id="PIRNR028729"/>
    </source>
</evidence>
<feature type="domain" description="SKP1 component dimerisation" evidence="4">
    <location>
        <begin position="119"/>
        <end position="152"/>
    </location>
</feature>
<dbReference type="InterPro" id="IPR016072">
    <property type="entry name" value="Skp1_comp_dimer"/>
</dbReference>
<dbReference type="Proteomes" id="UP000008744">
    <property type="component" value="Unassembled WGS sequence"/>
</dbReference>
<dbReference type="GO" id="GO:0016567">
    <property type="term" value="P:protein ubiquitination"/>
    <property type="evidence" value="ECO:0007669"/>
    <property type="project" value="UniProtKB-UniPathway"/>
</dbReference>
<evidence type="ECO:0000313" key="6">
    <source>
        <dbReference type="EMBL" id="EDW36001.1"/>
    </source>
</evidence>
<dbReference type="UniPathway" id="UPA00143"/>
<accession>B4GHN1</accession>
<dbReference type="SMR" id="B4GHN1"/>
<dbReference type="EMBL" id="CH479183">
    <property type="protein sequence ID" value="EDW36001.1"/>
    <property type="molecule type" value="Genomic_DNA"/>
</dbReference>
<dbReference type="KEGG" id="dpe:6592614"/>
<dbReference type="SUPFAM" id="SSF81382">
    <property type="entry name" value="Skp1 dimerisation domain-like"/>
    <property type="match status" value="1"/>
</dbReference>
<comment type="pathway">
    <text evidence="3">Protein modification; protein ubiquitination.</text>
</comment>
<dbReference type="AlphaFoldDB" id="B4GHN1"/>
<dbReference type="OMA" id="ANMIKGH"/>
<dbReference type="InterPro" id="IPR011333">
    <property type="entry name" value="SKP1/BTB/POZ_sf"/>
</dbReference>
<dbReference type="CDD" id="cd18322">
    <property type="entry name" value="BTB_POZ_SKP1"/>
    <property type="match status" value="1"/>
</dbReference>
<dbReference type="Gene3D" id="3.30.710.10">
    <property type="entry name" value="Potassium Channel Kv1.1, Chain A"/>
    <property type="match status" value="1"/>
</dbReference>
<dbReference type="PhylomeDB" id="B4GHN1"/>
<dbReference type="STRING" id="7234.B4GHN1"/>
<reference evidence="6 7" key="1">
    <citation type="journal article" date="2007" name="Nature">
        <title>Evolution of genes and genomes on the Drosophila phylogeny.</title>
        <authorList>
            <consortium name="Drosophila 12 Genomes Consortium"/>
            <person name="Clark A.G."/>
            <person name="Eisen M.B."/>
            <person name="Smith D.R."/>
            <person name="Bergman C.M."/>
            <person name="Oliver B."/>
            <person name="Markow T.A."/>
            <person name="Kaufman T.C."/>
            <person name="Kellis M."/>
            <person name="Gelbart W."/>
            <person name="Iyer V.N."/>
            <person name="Pollard D.A."/>
            <person name="Sackton T.B."/>
            <person name="Larracuente A.M."/>
            <person name="Singh N.D."/>
            <person name="Abad J.P."/>
            <person name="Abt D.N."/>
            <person name="Adryan B."/>
            <person name="Aguade M."/>
            <person name="Akashi H."/>
            <person name="Anderson W.W."/>
            <person name="Aquadro C.F."/>
            <person name="Ardell D.H."/>
            <person name="Arguello R."/>
            <person name="Artieri C.G."/>
            <person name="Barbash D.A."/>
            <person name="Barker D."/>
            <person name="Barsanti P."/>
            <person name="Batterham P."/>
            <person name="Batzoglou S."/>
            <person name="Begun D."/>
            <person name="Bhutkar A."/>
            <person name="Blanco E."/>
            <person name="Bosak S.A."/>
            <person name="Bradley R.K."/>
            <person name="Brand A.D."/>
            <person name="Brent M.R."/>
            <person name="Brooks A.N."/>
            <person name="Brown R.H."/>
            <person name="Butlin R.K."/>
            <person name="Caggese C."/>
            <person name="Calvi B.R."/>
            <person name="Bernardo de Carvalho A."/>
            <person name="Caspi A."/>
            <person name="Castrezana S."/>
            <person name="Celniker S.E."/>
            <person name="Chang J.L."/>
            <person name="Chapple C."/>
            <person name="Chatterji S."/>
            <person name="Chinwalla A."/>
            <person name="Civetta A."/>
            <person name="Clifton S.W."/>
            <person name="Comeron J.M."/>
            <person name="Costello J.C."/>
            <person name="Coyne J.A."/>
            <person name="Daub J."/>
            <person name="David R.G."/>
            <person name="Delcher A.L."/>
            <person name="Delehaunty K."/>
            <person name="Do C.B."/>
            <person name="Ebling H."/>
            <person name="Edwards K."/>
            <person name="Eickbush T."/>
            <person name="Evans J.D."/>
            <person name="Filipski A."/>
            <person name="Findeiss S."/>
            <person name="Freyhult E."/>
            <person name="Fulton L."/>
            <person name="Fulton R."/>
            <person name="Garcia A.C."/>
            <person name="Gardiner A."/>
            <person name="Garfield D.A."/>
            <person name="Garvin B.E."/>
            <person name="Gibson G."/>
            <person name="Gilbert D."/>
            <person name="Gnerre S."/>
            <person name="Godfrey J."/>
            <person name="Good R."/>
            <person name="Gotea V."/>
            <person name="Gravely B."/>
            <person name="Greenberg A.J."/>
            <person name="Griffiths-Jones S."/>
            <person name="Gross S."/>
            <person name="Guigo R."/>
            <person name="Gustafson E.A."/>
            <person name="Haerty W."/>
            <person name="Hahn M.W."/>
            <person name="Halligan D.L."/>
            <person name="Halpern A.L."/>
            <person name="Halter G.M."/>
            <person name="Han M.V."/>
            <person name="Heger A."/>
            <person name="Hillier L."/>
            <person name="Hinrichs A.S."/>
            <person name="Holmes I."/>
            <person name="Hoskins R.A."/>
            <person name="Hubisz M.J."/>
            <person name="Hultmark D."/>
            <person name="Huntley M.A."/>
            <person name="Jaffe D.B."/>
            <person name="Jagadeeshan S."/>
            <person name="Jeck W.R."/>
            <person name="Johnson J."/>
            <person name="Jones C.D."/>
            <person name="Jordan W.C."/>
            <person name="Karpen G.H."/>
            <person name="Kataoka E."/>
            <person name="Keightley P.D."/>
            <person name="Kheradpour P."/>
            <person name="Kirkness E.F."/>
            <person name="Koerich L.B."/>
            <person name="Kristiansen K."/>
            <person name="Kudrna D."/>
            <person name="Kulathinal R.J."/>
            <person name="Kumar S."/>
            <person name="Kwok R."/>
            <person name="Lander E."/>
            <person name="Langley C.H."/>
            <person name="Lapoint R."/>
            <person name="Lazzaro B.P."/>
            <person name="Lee S.J."/>
            <person name="Levesque L."/>
            <person name="Li R."/>
            <person name="Lin C.F."/>
            <person name="Lin M.F."/>
            <person name="Lindblad-Toh K."/>
            <person name="Llopart A."/>
            <person name="Long M."/>
            <person name="Low L."/>
            <person name="Lozovsky E."/>
            <person name="Lu J."/>
            <person name="Luo M."/>
            <person name="Machado C.A."/>
            <person name="Makalowski W."/>
            <person name="Marzo M."/>
            <person name="Matsuda M."/>
            <person name="Matzkin L."/>
            <person name="McAllister B."/>
            <person name="McBride C.S."/>
            <person name="McKernan B."/>
            <person name="McKernan K."/>
            <person name="Mendez-Lago M."/>
            <person name="Minx P."/>
            <person name="Mollenhauer M.U."/>
            <person name="Montooth K."/>
            <person name="Mount S.M."/>
            <person name="Mu X."/>
            <person name="Myers E."/>
            <person name="Negre B."/>
            <person name="Newfeld S."/>
            <person name="Nielsen R."/>
            <person name="Noor M.A."/>
            <person name="O'Grady P."/>
            <person name="Pachter L."/>
            <person name="Papaceit M."/>
            <person name="Parisi M.J."/>
            <person name="Parisi M."/>
            <person name="Parts L."/>
            <person name="Pedersen J.S."/>
            <person name="Pesole G."/>
            <person name="Phillippy A.M."/>
            <person name="Ponting C.P."/>
            <person name="Pop M."/>
            <person name="Porcelli D."/>
            <person name="Powell J.R."/>
            <person name="Prohaska S."/>
            <person name="Pruitt K."/>
            <person name="Puig M."/>
            <person name="Quesneville H."/>
            <person name="Ram K.R."/>
            <person name="Rand D."/>
            <person name="Rasmussen M.D."/>
            <person name="Reed L.K."/>
            <person name="Reenan R."/>
            <person name="Reily A."/>
            <person name="Remington K.A."/>
            <person name="Rieger T.T."/>
            <person name="Ritchie M.G."/>
            <person name="Robin C."/>
            <person name="Rogers Y.H."/>
            <person name="Rohde C."/>
            <person name="Rozas J."/>
            <person name="Rubenfield M.J."/>
            <person name="Ruiz A."/>
            <person name="Russo S."/>
            <person name="Salzberg S.L."/>
            <person name="Sanchez-Gracia A."/>
            <person name="Saranga D.J."/>
            <person name="Sato H."/>
            <person name="Schaeffer S.W."/>
            <person name="Schatz M.C."/>
            <person name="Schlenke T."/>
            <person name="Schwartz R."/>
            <person name="Segarra C."/>
            <person name="Singh R.S."/>
            <person name="Sirot L."/>
            <person name="Sirota M."/>
            <person name="Sisneros N.B."/>
            <person name="Smith C.D."/>
            <person name="Smith T.F."/>
            <person name="Spieth J."/>
            <person name="Stage D.E."/>
            <person name="Stark A."/>
            <person name="Stephan W."/>
            <person name="Strausberg R.L."/>
            <person name="Strempel S."/>
            <person name="Sturgill D."/>
            <person name="Sutton G."/>
            <person name="Sutton G.G."/>
            <person name="Tao W."/>
            <person name="Teichmann S."/>
            <person name="Tobari Y.N."/>
            <person name="Tomimura Y."/>
            <person name="Tsolas J.M."/>
            <person name="Valente V.L."/>
            <person name="Venter E."/>
            <person name="Venter J.C."/>
            <person name="Vicario S."/>
            <person name="Vieira F.G."/>
            <person name="Vilella A.J."/>
            <person name="Villasante A."/>
            <person name="Walenz B."/>
            <person name="Wang J."/>
            <person name="Wasserman M."/>
            <person name="Watts T."/>
            <person name="Wilson D."/>
            <person name="Wilson R.K."/>
            <person name="Wing R.A."/>
            <person name="Wolfner M.F."/>
            <person name="Wong A."/>
            <person name="Wong G.K."/>
            <person name="Wu C.I."/>
            <person name="Wu G."/>
            <person name="Yamamoto D."/>
            <person name="Yang H.P."/>
            <person name="Yang S.P."/>
            <person name="Yorke J.A."/>
            <person name="Yoshida K."/>
            <person name="Zdobnov E."/>
            <person name="Zhang P."/>
            <person name="Zhang Y."/>
            <person name="Zimin A.V."/>
            <person name="Baldwin J."/>
            <person name="Abdouelleil A."/>
            <person name="Abdulkadir J."/>
            <person name="Abebe A."/>
            <person name="Abera B."/>
            <person name="Abreu J."/>
            <person name="Acer S.C."/>
            <person name="Aftuck L."/>
            <person name="Alexander A."/>
            <person name="An P."/>
            <person name="Anderson E."/>
            <person name="Anderson S."/>
            <person name="Arachi H."/>
            <person name="Azer M."/>
            <person name="Bachantsang P."/>
            <person name="Barry A."/>
            <person name="Bayul T."/>
            <person name="Berlin A."/>
            <person name="Bessette D."/>
            <person name="Bloom T."/>
            <person name="Blye J."/>
            <person name="Boguslavskiy L."/>
            <person name="Bonnet C."/>
            <person name="Boukhgalter B."/>
            <person name="Bourzgui I."/>
            <person name="Brown A."/>
            <person name="Cahill P."/>
            <person name="Channer S."/>
            <person name="Cheshatsang Y."/>
            <person name="Chuda L."/>
            <person name="Citroen M."/>
            <person name="Collymore A."/>
            <person name="Cooke P."/>
            <person name="Costello M."/>
            <person name="D'Aco K."/>
            <person name="Daza R."/>
            <person name="De Haan G."/>
            <person name="DeGray S."/>
            <person name="DeMaso C."/>
            <person name="Dhargay N."/>
            <person name="Dooley K."/>
            <person name="Dooley E."/>
            <person name="Doricent M."/>
            <person name="Dorje P."/>
            <person name="Dorjee K."/>
            <person name="Dupes A."/>
            <person name="Elong R."/>
            <person name="Falk J."/>
            <person name="Farina A."/>
            <person name="Faro S."/>
            <person name="Ferguson D."/>
            <person name="Fisher S."/>
            <person name="Foley C.D."/>
            <person name="Franke A."/>
            <person name="Friedrich D."/>
            <person name="Gadbois L."/>
            <person name="Gearin G."/>
            <person name="Gearin C.R."/>
            <person name="Giannoukos G."/>
            <person name="Goode T."/>
            <person name="Graham J."/>
            <person name="Grandbois E."/>
            <person name="Grewal S."/>
            <person name="Gyaltsen K."/>
            <person name="Hafez N."/>
            <person name="Hagos B."/>
            <person name="Hall J."/>
            <person name="Henson C."/>
            <person name="Hollinger A."/>
            <person name="Honan T."/>
            <person name="Huard M.D."/>
            <person name="Hughes L."/>
            <person name="Hurhula B."/>
            <person name="Husby M.E."/>
            <person name="Kamat A."/>
            <person name="Kanga B."/>
            <person name="Kashin S."/>
            <person name="Khazanovich D."/>
            <person name="Kisner P."/>
            <person name="Lance K."/>
            <person name="Lara M."/>
            <person name="Lee W."/>
            <person name="Lennon N."/>
            <person name="Letendre F."/>
            <person name="LeVine R."/>
            <person name="Lipovsky A."/>
            <person name="Liu X."/>
            <person name="Liu J."/>
            <person name="Liu S."/>
            <person name="Lokyitsang T."/>
            <person name="Lokyitsang Y."/>
            <person name="Lubonja R."/>
            <person name="Lui A."/>
            <person name="MacDonald P."/>
            <person name="Magnisalis V."/>
            <person name="Maru K."/>
            <person name="Matthews C."/>
            <person name="McCusker W."/>
            <person name="McDonough S."/>
            <person name="Mehta T."/>
            <person name="Meldrim J."/>
            <person name="Meneus L."/>
            <person name="Mihai O."/>
            <person name="Mihalev A."/>
            <person name="Mihova T."/>
            <person name="Mittelman R."/>
            <person name="Mlenga V."/>
            <person name="Montmayeur A."/>
            <person name="Mulrain L."/>
            <person name="Navidi A."/>
            <person name="Naylor J."/>
            <person name="Negash T."/>
            <person name="Nguyen T."/>
            <person name="Nguyen N."/>
            <person name="Nicol R."/>
            <person name="Norbu C."/>
            <person name="Norbu N."/>
            <person name="Novod N."/>
            <person name="O'Neill B."/>
            <person name="Osman S."/>
            <person name="Markiewicz E."/>
            <person name="Oyono O.L."/>
            <person name="Patti C."/>
            <person name="Phunkhang P."/>
            <person name="Pierre F."/>
            <person name="Priest M."/>
            <person name="Raghuraman S."/>
            <person name="Rege F."/>
            <person name="Reyes R."/>
            <person name="Rise C."/>
            <person name="Rogov P."/>
            <person name="Ross K."/>
            <person name="Ryan E."/>
            <person name="Settipalli S."/>
            <person name="Shea T."/>
            <person name="Sherpa N."/>
            <person name="Shi L."/>
            <person name="Shih D."/>
            <person name="Sparrow T."/>
            <person name="Spaulding J."/>
            <person name="Stalker J."/>
            <person name="Stange-Thomann N."/>
            <person name="Stavropoulos S."/>
            <person name="Stone C."/>
            <person name="Strader C."/>
            <person name="Tesfaye S."/>
            <person name="Thomson T."/>
            <person name="Thoulutsang Y."/>
            <person name="Thoulutsang D."/>
            <person name="Topham K."/>
            <person name="Topping I."/>
            <person name="Tsamla T."/>
            <person name="Vassiliev H."/>
            <person name="Vo A."/>
            <person name="Wangchuk T."/>
            <person name="Wangdi T."/>
            <person name="Weiand M."/>
            <person name="Wilkinson J."/>
            <person name="Wilson A."/>
            <person name="Yadav S."/>
            <person name="Young G."/>
            <person name="Yu Q."/>
            <person name="Zembek L."/>
            <person name="Zhong D."/>
            <person name="Zimmer A."/>
            <person name="Zwirko Z."/>
            <person name="Jaffe D.B."/>
            <person name="Alvarez P."/>
            <person name="Brockman W."/>
            <person name="Butler J."/>
            <person name="Chin C."/>
            <person name="Gnerre S."/>
            <person name="Grabherr M."/>
            <person name="Kleber M."/>
            <person name="Mauceli E."/>
            <person name="MacCallum I."/>
        </authorList>
    </citation>
    <scope>NUCLEOTIDE SEQUENCE [LARGE SCALE GENOMIC DNA]</scope>
    <source>
        <strain evidence="7">MSH-3 / Tucson 14011-0111.49</strain>
    </source>
</reference>
<name>B4GHN1_DROPE</name>
<dbReference type="InterPro" id="IPR001232">
    <property type="entry name" value="SKP1-like"/>
</dbReference>
<dbReference type="eggNOG" id="KOG1724">
    <property type="taxonomic scope" value="Eukaryota"/>
</dbReference>
<proteinExistence type="inferred from homology"/>
<dbReference type="OrthoDB" id="2342932at2759"/>
<protein>
    <submittedName>
        <fullName evidence="6">GL17560</fullName>
    </submittedName>
</protein>
<dbReference type="GO" id="GO:0006511">
    <property type="term" value="P:ubiquitin-dependent protein catabolic process"/>
    <property type="evidence" value="ECO:0007669"/>
    <property type="project" value="InterPro"/>
</dbReference>
<organism evidence="7">
    <name type="scientific">Drosophila persimilis</name>
    <name type="common">Fruit fly</name>
    <dbReference type="NCBI Taxonomy" id="7234"/>
    <lineage>
        <taxon>Eukaryota</taxon>
        <taxon>Metazoa</taxon>
        <taxon>Ecdysozoa</taxon>
        <taxon>Arthropoda</taxon>
        <taxon>Hexapoda</taxon>
        <taxon>Insecta</taxon>
        <taxon>Pterygota</taxon>
        <taxon>Neoptera</taxon>
        <taxon>Endopterygota</taxon>
        <taxon>Diptera</taxon>
        <taxon>Brachycera</taxon>
        <taxon>Muscomorpha</taxon>
        <taxon>Ephydroidea</taxon>
        <taxon>Drosophilidae</taxon>
        <taxon>Drosophila</taxon>
        <taxon>Sophophora</taxon>
    </lineage>
</organism>
<dbReference type="InterPro" id="IPR016073">
    <property type="entry name" value="Skp1_comp_POZ"/>
</dbReference>
<dbReference type="HOGENOM" id="CLU_059252_6_1_1"/>
<evidence type="ECO:0000256" key="1">
    <source>
        <dbReference type="ARBA" id="ARBA00009993"/>
    </source>
</evidence>
<keyword evidence="2 3" id="KW-0833">Ubl conjugation pathway</keyword>
<dbReference type="InterPro" id="IPR036296">
    <property type="entry name" value="SKP1-like_dim_sf"/>
</dbReference>
<gene>
    <name evidence="6" type="primary">Dper\GL17560</name>
    <name evidence="6" type="ORF">Dper_GL17560</name>
</gene>
<dbReference type="SUPFAM" id="SSF54695">
    <property type="entry name" value="POZ domain"/>
    <property type="match status" value="1"/>
</dbReference>
<evidence type="ECO:0000313" key="7">
    <source>
        <dbReference type="Proteomes" id="UP000008744"/>
    </source>
</evidence>
<evidence type="ECO:0000259" key="5">
    <source>
        <dbReference type="Pfam" id="PF03931"/>
    </source>
</evidence>
<comment type="similarity">
    <text evidence="1 3">Belongs to the SKP1 family.</text>
</comment>
<dbReference type="FunFam" id="3.30.710.10:FF:000026">
    <property type="entry name" value="E3 ubiquitin ligase complex SCF subunit"/>
    <property type="match status" value="1"/>
</dbReference>
<dbReference type="InterPro" id="IPR016897">
    <property type="entry name" value="SKP1"/>
</dbReference>
<dbReference type="PANTHER" id="PTHR11165">
    <property type="entry name" value="SKP1"/>
    <property type="match status" value="1"/>
</dbReference>
<keyword evidence="7" id="KW-1185">Reference proteome</keyword>
<feature type="domain" description="SKP1 component POZ" evidence="5">
    <location>
        <begin position="3"/>
        <end position="68"/>
    </location>
</feature>
<dbReference type="SMART" id="SM00512">
    <property type="entry name" value="Skp1"/>
    <property type="match status" value="1"/>
</dbReference>